<comment type="caution">
    <text evidence="2">The sequence shown here is derived from an EMBL/GenBank/DDBJ whole genome shotgun (WGS) entry which is preliminary data.</text>
</comment>
<sequence>MGVRRGKQMENRVDDRGEHDGKDIWYFTAERKQMVAERLRSGAIRISEYSMERMGESDSEESNGSEQEREEERDYLGTGKWEDDRVLETQLQTQEGSHDQRLRMIIEAKTISIFVLFARLEAMGLSPFTLESMLAIDTPIASIQTLQSSEGLSVLRPCFDQNDTNQTLGAGERTDKELWSSF</sequence>
<dbReference type="AlphaFoldDB" id="A0AAP0PX28"/>
<evidence type="ECO:0000256" key="1">
    <source>
        <dbReference type="SAM" id="MobiDB-lite"/>
    </source>
</evidence>
<name>A0AAP0PX28_9MAGN</name>
<dbReference type="Proteomes" id="UP001419268">
    <property type="component" value="Unassembled WGS sequence"/>
</dbReference>
<evidence type="ECO:0000313" key="3">
    <source>
        <dbReference type="Proteomes" id="UP001419268"/>
    </source>
</evidence>
<feature type="region of interest" description="Disordered" evidence="1">
    <location>
        <begin position="49"/>
        <end position="79"/>
    </location>
</feature>
<dbReference type="EMBL" id="JBBNAG010000002">
    <property type="protein sequence ID" value="KAK9158380.1"/>
    <property type="molecule type" value="Genomic_DNA"/>
</dbReference>
<protein>
    <submittedName>
        <fullName evidence="2">Uncharacterized protein</fullName>
    </submittedName>
</protein>
<feature type="compositionally biased region" description="Basic and acidic residues" evidence="1">
    <location>
        <begin position="66"/>
        <end position="79"/>
    </location>
</feature>
<proteinExistence type="predicted"/>
<organism evidence="2 3">
    <name type="scientific">Stephania cephalantha</name>
    <dbReference type="NCBI Taxonomy" id="152367"/>
    <lineage>
        <taxon>Eukaryota</taxon>
        <taxon>Viridiplantae</taxon>
        <taxon>Streptophyta</taxon>
        <taxon>Embryophyta</taxon>
        <taxon>Tracheophyta</taxon>
        <taxon>Spermatophyta</taxon>
        <taxon>Magnoliopsida</taxon>
        <taxon>Ranunculales</taxon>
        <taxon>Menispermaceae</taxon>
        <taxon>Menispermoideae</taxon>
        <taxon>Cissampelideae</taxon>
        <taxon>Stephania</taxon>
    </lineage>
</organism>
<keyword evidence="3" id="KW-1185">Reference proteome</keyword>
<evidence type="ECO:0000313" key="2">
    <source>
        <dbReference type="EMBL" id="KAK9158380.1"/>
    </source>
</evidence>
<accession>A0AAP0PX28</accession>
<reference evidence="2 3" key="1">
    <citation type="submission" date="2024-01" db="EMBL/GenBank/DDBJ databases">
        <title>Genome assemblies of Stephania.</title>
        <authorList>
            <person name="Yang L."/>
        </authorList>
    </citation>
    <scope>NUCLEOTIDE SEQUENCE [LARGE SCALE GENOMIC DNA]</scope>
    <source>
        <strain evidence="2">JXDWG</strain>
        <tissue evidence="2">Leaf</tissue>
    </source>
</reference>
<gene>
    <name evidence="2" type="ORF">Scep_004954</name>
</gene>